<evidence type="ECO:0000256" key="2">
    <source>
        <dbReference type="SAM" id="SignalP"/>
    </source>
</evidence>
<reference evidence="3 4" key="1">
    <citation type="submission" date="2015-02" db="EMBL/GenBank/DDBJ databases">
        <authorList>
            <person name="Chooi Y.-H."/>
        </authorList>
    </citation>
    <scope>NUCLEOTIDE SEQUENCE [LARGE SCALE GENOMIC DNA]</scope>
    <source>
        <strain evidence="3">E3</strain>
    </source>
</reference>
<dbReference type="AlphaFoldDB" id="A0A0G4IKH1"/>
<dbReference type="Proteomes" id="UP000039324">
    <property type="component" value="Unassembled WGS sequence"/>
</dbReference>
<evidence type="ECO:0000313" key="4">
    <source>
        <dbReference type="Proteomes" id="UP000039324"/>
    </source>
</evidence>
<protein>
    <submittedName>
        <fullName evidence="3">Uncharacterized protein</fullName>
    </submittedName>
</protein>
<organism evidence="3 4">
    <name type="scientific">Plasmodiophora brassicae</name>
    <name type="common">Clubroot disease agent</name>
    <dbReference type="NCBI Taxonomy" id="37360"/>
    <lineage>
        <taxon>Eukaryota</taxon>
        <taxon>Sar</taxon>
        <taxon>Rhizaria</taxon>
        <taxon>Endomyxa</taxon>
        <taxon>Phytomyxea</taxon>
        <taxon>Plasmodiophorida</taxon>
        <taxon>Plasmodiophoridae</taxon>
        <taxon>Plasmodiophora</taxon>
    </lineage>
</organism>
<feature type="compositionally biased region" description="Basic and acidic residues" evidence="1">
    <location>
        <begin position="401"/>
        <end position="417"/>
    </location>
</feature>
<evidence type="ECO:0000256" key="1">
    <source>
        <dbReference type="SAM" id="MobiDB-lite"/>
    </source>
</evidence>
<accession>A0A0G4IKH1</accession>
<feature type="signal peptide" evidence="2">
    <location>
        <begin position="1"/>
        <end position="20"/>
    </location>
</feature>
<keyword evidence="4" id="KW-1185">Reference proteome</keyword>
<proteinExistence type="predicted"/>
<name>A0A0G4IKH1_PLABS</name>
<sequence>MQATVWCWVLAIGLATAASARSIGPDGIERMYDSIAASDDWSSSASWQDRRVLHRYRPDPHDSRAVFHGIGHAAIANGTMTLNGSPRIYVASKEDHPWENVEITLYVRNGSGNATGPASVQSLLSGLSIVTRTNDKRTWGVVAQTVQRVPQRMAASLQEPCNSYGYLMRYWLKTGDVGVQKQFWRDRTTGKTIYTLSSRNPIPIDARLLQDRFLGLKFIVQTLPDHETVHVRVYVDFTGGRDGGQWRLWQELLDVNWAAYPDSYDDLDAFPCTYDYTPHGREHSSSPVLARGSVTVIRADNVTDLQIKSVSIRNIAPASISGATAGDLLLQDTLFSIADLHSAVNPPIADLMGTSSSPDDRAARPVEVIVKQTTQHAKLVFHPDGGDKKRPQASSQRHQNPVHDKGTVMVTGKKDESSPSGKTQGPAVKNDQPRKQGRPTNVPNQARTDAKTNTKQTAATSKEGKPASTVHTSTGLY</sequence>
<dbReference type="EMBL" id="CDSF01000024">
    <property type="protein sequence ID" value="CEO95582.1"/>
    <property type="molecule type" value="Genomic_DNA"/>
</dbReference>
<feature type="chain" id="PRO_5005192726" evidence="2">
    <location>
        <begin position="21"/>
        <end position="477"/>
    </location>
</feature>
<feature type="region of interest" description="Disordered" evidence="1">
    <location>
        <begin position="375"/>
        <end position="477"/>
    </location>
</feature>
<gene>
    <name evidence="3" type="ORF">PBRA_004308</name>
</gene>
<keyword evidence="2" id="KW-0732">Signal</keyword>
<evidence type="ECO:0000313" key="3">
    <source>
        <dbReference type="EMBL" id="CEO95582.1"/>
    </source>
</evidence>
<feature type="compositionally biased region" description="Polar residues" evidence="1">
    <location>
        <begin position="438"/>
        <end position="460"/>
    </location>
</feature>